<accession>A0AAE8MTQ0</accession>
<organism evidence="1 2">
    <name type="scientific">Cephalotrichum gorgonifer</name>
    <dbReference type="NCBI Taxonomy" id="2041049"/>
    <lineage>
        <taxon>Eukaryota</taxon>
        <taxon>Fungi</taxon>
        <taxon>Dikarya</taxon>
        <taxon>Ascomycota</taxon>
        <taxon>Pezizomycotina</taxon>
        <taxon>Sordariomycetes</taxon>
        <taxon>Hypocreomycetidae</taxon>
        <taxon>Microascales</taxon>
        <taxon>Microascaceae</taxon>
        <taxon>Cephalotrichum</taxon>
    </lineage>
</organism>
<comment type="caution">
    <text evidence="1">The sequence shown here is derived from an EMBL/GenBank/DDBJ whole genome shotgun (WGS) entry which is preliminary data.</text>
</comment>
<dbReference type="EMBL" id="ONZQ02000002">
    <property type="protein sequence ID" value="SPN98642.1"/>
    <property type="molecule type" value="Genomic_DNA"/>
</dbReference>
<keyword evidence="2" id="KW-1185">Reference proteome</keyword>
<dbReference type="Proteomes" id="UP001187682">
    <property type="component" value="Unassembled WGS sequence"/>
</dbReference>
<evidence type="ECO:0008006" key="3">
    <source>
        <dbReference type="Google" id="ProtNLM"/>
    </source>
</evidence>
<evidence type="ECO:0000313" key="2">
    <source>
        <dbReference type="Proteomes" id="UP001187682"/>
    </source>
</evidence>
<sequence>MFMDSAMELTGKGDELLATLPLHIISDILAGLDNFQDLQSATRSGPIFLAAFREHRRFVLARVTYNRIPSVLVGYAVRLEESRRVEGMNEPHAVDVPGIVYVNKKYNAVEALALEYARDVLPRFCEAMELDRGGPTEVEMYRVKRALFRFQILNNVCLPQSMDSPSRKNIAALFYNTHPPWVNK</sequence>
<evidence type="ECO:0000313" key="1">
    <source>
        <dbReference type="EMBL" id="SPN98642.1"/>
    </source>
</evidence>
<gene>
    <name evidence="1" type="ORF">DNG_01687</name>
</gene>
<protein>
    <recommendedName>
        <fullName evidence="3">F-box domain-containing protein</fullName>
    </recommendedName>
</protein>
<proteinExistence type="predicted"/>
<reference evidence="1" key="1">
    <citation type="submission" date="2018-03" db="EMBL/GenBank/DDBJ databases">
        <authorList>
            <person name="Guldener U."/>
        </authorList>
    </citation>
    <scope>NUCLEOTIDE SEQUENCE</scope>
</reference>
<name>A0AAE8MTQ0_9PEZI</name>
<dbReference type="AlphaFoldDB" id="A0AAE8MTQ0"/>